<keyword evidence="1" id="KW-0479">Metal-binding</keyword>
<feature type="non-terminal residue" evidence="3">
    <location>
        <position position="1"/>
    </location>
</feature>
<dbReference type="PROSITE" id="PS50966">
    <property type="entry name" value="ZF_SWIM"/>
    <property type="match status" value="1"/>
</dbReference>
<dbReference type="EMBL" id="CAJNOQ010033662">
    <property type="protein sequence ID" value="CAF1590996.1"/>
    <property type="molecule type" value="Genomic_DNA"/>
</dbReference>
<gene>
    <name evidence="3" type="ORF">GPM918_LOCUS41755</name>
    <name evidence="4" type="ORF">SRO942_LOCUS42864</name>
</gene>
<comment type="caution">
    <text evidence="3">The sequence shown here is derived from an EMBL/GenBank/DDBJ whole genome shotgun (WGS) entry which is preliminary data.</text>
</comment>
<evidence type="ECO:0000256" key="1">
    <source>
        <dbReference type="PROSITE-ProRule" id="PRU00325"/>
    </source>
</evidence>
<name>A0A816A4K6_9BILA</name>
<dbReference type="InterPro" id="IPR011604">
    <property type="entry name" value="PDDEXK-like_dom_sf"/>
</dbReference>
<keyword evidence="5" id="KW-1185">Reference proteome</keyword>
<evidence type="ECO:0000313" key="4">
    <source>
        <dbReference type="EMBL" id="CAF4463123.1"/>
    </source>
</evidence>
<protein>
    <recommendedName>
        <fullName evidence="2">SWIM-type domain-containing protein</fullName>
    </recommendedName>
</protein>
<dbReference type="Proteomes" id="UP000681722">
    <property type="component" value="Unassembled WGS sequence"/>
</dbReference>
<proteinExistence type="predicted"/>
<dbReference type="PANTHER" id="PTHR47526">
    <property type="entry name" value="ATP-DEPENDENT DNA HELICASE"/>
    <property type="match status" value="1"/>
</dbReference>
<dbReference type="Gene3D" id="3.90.320.10">
    <property type="match status" value="1"/>
</dbReference>
<evidence type="ECO:0000313" key="5">
    <source>
        <dbReference type="Proteomes" id="UP000663829"/>
    </source>
</evidence>
<feature type="domain" description="SWIM-type" evidence="2">
    <location>
        <begin position="1"/>
        <end position="39"/>
    </location>
</feature>
<organism evidence="3 5">
    <name type="scientific">Didymodactylos carnosus</name>
    <dbReference type="NCBI Taxonomy" id="1234261"/>
    <lineage>
        <taxon>Eukaryota</taxon>
        <taxon>Metazoa</taxon>
        <taxon>Spiralia</taxon>
        <taxon>Gnathifera</taxon>
        <taxon>Rotifera</taxon>
        <taxon>Eurotatoria</taxon>
        <taxon>Bdelloidea</taxon>
        <taxon>Philodinida</taxon>
        <taxon>Philodinidae</taxon>
        <taxon>Didymodactylos</taxon>
    </lineage>
</organism>
<dbReference type="AlphaFoldDB" id="A0A816A4K6"/>
<dbReference type="InterPro" id="IPR007527">
    <property type="entry name" value="Znf_SWIM"/>
</dbReference>
<dbReference type="Proteomes" id="UP000663829">
    <property type="component" value="Unassembled WGS sequence"/>
</dbReference>
<dbReference type="GO" id="GO:0008270">
    <property type="term" value="F:zinc ion binding"/>
    <property type="evidence" value="ECO:0007669"/>
    <property type="project" value="UniProtKB-KW"/>
</dbReference>
<evidence type="ECO:0000313" key="3">
    <source>
        <dbReference type="EMBL" id="CAF1590996.1"/>
    </source>
</evidence>
<keyword evidence="1" id="KW-0862">Zinc</keyword>
<reference evidence="3" key="1">
    <citation type="submission" date="2021-02" db="EMBL/GenBank/DDBJ databases">
        <authorList>
            <person name="Nowell W R."/>
        </authorList>
    </citation>
    <scope>NUCLEOTIDE SEQUENCE</scope>
</reference>
<dbReference type="OrthoDB" id="9974584at2759"/>
<dbReference type="PANTHER" id="PTHR47526:SF3">
    <property type="entry name" value="PHD-TYPE DOMAIN-CONTAINING PROTEIN"/>
    <property type="match status" value="1"/>
</dbReference>
<sequence>LVISTPPDPAILEGKCECVAGAGKMAGCKHIAALCFALFDYDNNKLYDAPTQRLQQWHQPTRRSKNPVKLLEIGFTSLNHNKQEQQTPQYVRFLAEYPDVPEAKGKLAQILVENKENQCAAALLFLIQPPDIPFITVPARVSTQTSSQVFSSLSPALKSTFINHIFLTNTQIFELERAIQGQSSSTIWHDARRVRISGTTISKIAVRKADYSQLADIILNNRDKDIGFIRAVRHGILKEEHCRRKYVEEKRKRMYKR</sequence>
<accession>A0A816A4K6</accession>
<keyword evidence="1" id="KW-0863">Zinc-finger</keyword>
<dbReference type="EMBL" id="CAJOBC010099819">
    <property type="protein sequence ID" value="CAF4463123.1"/>
    <property type="molecule type" value="Genomic_DNA"/>
</dbReference>
<evidence type="ECO:0000259" key="2">
    <source>
        <dbReference type="PROSITE" id="PS50966"/>
    </source>
</evidence>